<dbReference type="Pfam" id="PF02534">
    <property type="entry name" value="T4SS-DNA_transf"/>
    <property type="match status" value="1"/>
</dbReference>
<keyword evidence="9" id="KW-1185">Reference proteome</keyword>
<dbReference type="SUPFAM" id="SSF52540">
    <property type="entry name" value="P-loop containing nucleoside triphosphate hydrolases"/>
    <property type="match status" value="1"/>
</dbReference>
<feature type="compositionally biased region" description="Basic and acidic residues" evidence="7">
    <location>
        <begin position="502"/>
        <end position="538"/>
    </location>
</feature>
<keyword evidence="3" id="KW-1003">Cell membrane</keyword>
<keyword evidence="4" id="KW-0812">Transmembrane</keyword>
<dbReference type="InterPro" id="IPR003688">
    <property type="entry name" value="TraG/VirD4"/>
</dbReference>
<evidence type="ECO:0000256" key="7">
    <source>
        <dbReference type="SAM" id="MobiDB-lite"/>
    </source>
</evidence>
<evidence type="ECO:0000256" key="5">
    <source>
        <dbReference type="ARBA" id="ARBA00022989"/>
    </source>
</evidence>
<dbReference type="PANTHER" id="PTHR37937">
    <property type="entry name" value="CONJUGATIVE TRANSFER: DNA TRANSPORT"/>
    <property type="match status" value="1"/>
</dbReference>
<dbReference type="RefSeq" id="WP_336924503.1">
    <property type="nucleotide sequence ID" value="NZ_JBANRO010000001.1"/>
</dbReference>
<proteinExistence type="inferred from homology"/>
<evidence type="ECO:0000313" key="8">
    <source>
        <dbReference type="EMBL" id="MFC3099018.1"/>
    </source>
</evidence>
<dbReference type="Proteomes" id="UP001595456">
    <property type="component" value="Unassembled WGS sequence"/>
</dbReference>
<comment type="subcellular location">
    <subcellularLocation>
        <location evidence="1">Cell membrane</location>
        <topology evidence="1">Multi-pass membrane protein</topology>
    </subcellularLocation>
</comment>
<feature type="compositionally biased region" description="Pro residues" evidence="7">
    <location>
        <begin position="475"/>
        <end position="485"/>
    </location>
</feature>
<dbReference type="EMBL" id="JBHRST010000022">
    <property type="protein sequence ID" value="MFC3099018.1"/>
    <property type="molecule type" value="Genomic_DNA"/>
</dbReference>
<accession>A0ABV7E8Y6</accession>
<evidence type="ECO:0000256" key="1">
    <source>
        <dbReference type="ARBA" id="ARBA00004651"/>
    </source>
</evidence>
<dbReference type="CDD" id="cd01127">
    <property type="entry name" value="TrwB_TraG_TraD_VirD4"/>
    <property type="match status" value="1"/>
</dbReference>
<dbReference type="InterPro" id="IPR051539">
    <property type="entry name" value="T4SS-coupling_protein"/>
</dbReference>
<protein>
    <submittedName>
        <fullName evidence="8">Type IV secretory system conjugative DNA transfer family protein</fullName>
    </submittedName>
</protein>
<evidence type="ECO:0000256" key="4">
    <source>
        <dbReference type="ARBA" id="ARBA00022692"/>
    </source>
</evidence>
<keyword evidence="5" id="KW-1133">Transmembrane helix</keyword>
<comment type="caution">
    <text evidence="8">The sequence shown here is derived from an EMBL/GenBank/DDBJ whole genome shotgun (WGS) entry which is preliminary data.</text>
</comment>
<evidence type="ECO:0000256" key="2">
    <source>
        <dbReference type="ARBA" id="ARBA00008806"/>
    </source>
</evidence>
<dbReference type="InterPro" id="IPR027417">
    <property type="entry name" value="P-loop_NTPase"/>
</dbReference>
<gene>
    <name evidence="8" type="ORF">ACFODU_14570</name>
</gene>
<organism evidence="8 9">
    <name type="scientific">Alteraurantiacibacter palmitatis</name>
    <dbReference type="NCBI Taxonomy" id="2054628"/>
    <lineage>
        <taxon>Bacteria</taxon>
        <taxon>Pseudomonadati</taxon>
        <taxon>Pseudomonadota</taxon>
        <taxon>Alphaproteobacteria</taxon>
        <taxon>Sphingomonadales</taxon>
        <taxon>Erythrobacteraceae</taxon>
        <taxon>Alteraurantiacibacter</taxon>
    </lineage>
</organism>
<name>A0ABV7E8Y6_9SPHN</name>
<feature type="region of interest" description="Disordered" evidence="7">
    <location>
        <begin position="456"/>
        <end position="538"/>
    </location>
</feature>
<comment type="similarity">
    <text evidence="2">Belongs to the VirD4/TraG family.</text>
</comment>
<dbReference type="PANTHER" id="PTHR37937:SF1">
    <property type="entry name" value="CONJUGATIVE TRANSFER: DNA TRANSPORT"/>
    <property type="match status" value="1"/>
</dbReference>
<sequence>MMPFPNAPAAHTTGLPVDRPVAMRLPEDLPEPGLLVGWSLEQEHRRQPVGFSFGNPQLTPDKGWLDPILLESEGHIITIAPTGTGKGRGCIIPALLRHEGPVIVIDPKGENVAVTARRRRDMGQQVVVLDPMGITGEPAGGFNPLDLIDAHSAGAVDLATMFADAMIDGKADPENQYWYQRAQHLLTGIFLHLASRPGTGERSFAKARGFLADVMAEQRLEPQFRQATNEMLASPHPEARLAASVLQSSATEGLGSILSMTQDGVDFLRGPLIERAIETSTFDLDAVTRGDPLSIYIVLPPHMMESHGRLLRLWVMALISLITRRRGKPARSTLFILDEAAQLGTLPQLRQAVTLLRGYGLQCWSLWQDVSQLRRLYPNDWETMVNNCRVVQCFGALNLMAAGAMAQLTGFGDAQAVLDLDNSEMLLQIAGDRAMRARKPDYLTDPPFAGLFDANPYHDPDQPIMPEPEPRVTLLPPPPPTPPVPAADVPGEAPPAGNSFIEELRRLEEENQRRRRESEERAALPDPLHAKVWKDQAS</sequence>
<dbReference type="Gene3D" id="3.40.50.300">
    <property type="entry name" value="P-loop containing nucleotide triphosphate hydrolases"/>
    <property type="match status" value="1"/>
</dbReference>
<keyword evidence="6" id="KW-0472">Membrane</keyword>
<evidence type="ECO:0000313" key="9">
    <source>
        <dbReference type="Proteomes" id="UP001595456"/>
    </source>
</evidence>
<evidence type="ECO:0000256" key="3">
    <source>
        <dbReference type="ARBA" id="ARBA00022475"/>
    </source>
</evidence>
<evidence type="ECO:0000256" key="6">
    <source>
        <dbReference type="ARBA" id="ARBA00023136"/>
    </source>
</evidence>
<reference evidence="9" key="1">
    <citation type="journal article" date="2019" name="Int. J. Syst. Evol. Microbiol.">
        <title>The Global Catalogue of Microorganisms (GCM) 10K type strain sequencing project: providing services to taxonomists for standard genome sequencing and annotation.</title>
        <authorList>
            <consortium name="The Broad Institute Genomics Platform"/>
            <consortium name="The Broad Institute Genome Sequencing Center for Infectious Disease"/>
            <person name="Wu L."/>
            <person name="Ma J."/>
        </authorList>
    </citation>
    <scope>NUCLEOTIDE SEQUENCE [LARGE SCALE GENOMIC DNA]</scope>
    <source>
        <strain evidence="9">KCTC 52607</strain>
    </source>
</reference>